<evidence type="ECO:0000313" key="7">
    <source>
        <dbReference type="EMBL" id="PZO20939.1"/>
    </source>
</evidence>
<feature type="transmembrane region" description="Helical" evidence="5">
    <location>
        <begin position="289"/>
        <end position="311"/>
    </location>
</feature>
<evidence type="ECO:0000259" key="6">
    <source>
        <dbReference type="Pfam" id="PF00535"/>
    </source>
</evidence>
<evidence type="ECO:0000313" key="8">
    <source>
        <dbReference type="Proteomes" id="UP000249354"/>
    </source>
</evidence>
<dbReference type="Gene3D" id="3.90.550.10">
    <property type="entry name" value="Spore Coat Polysaccharide Biosynthesis Protein SpsA, Chain A"/>
    <property type="match status" value="1"/>
</dbReference>
<feature type="domain" description="Glycosyltransferase 2-like" evidence="6">
    <location>
        <begin position="70"/>
        <end position="200"/>
    </location>
</feature>
<comment type="caution">
    <text evidence="7">The sequence shown here is derived from an EMBL/GenBank/DDBJ whole genome shotgun (WGS) entry which is preliminary data.</text>
</comment>
<dbReference type="EMBL" id="QBMC01000024">
    <property type="protein sequence ID" value="PZO20939.1"/>
    <property type="molecule type" value="Genomic_DNA"/>
</dbReference>
<comment type="pathway">
    <text evidence="1">Cell wall biogenesis; cell wall polysaccharide biosynthesis.</text>
</comment>
<evidence type="ECO:0000256" key="1">
    <source>
        <dbReference type="ARBA" id="ARBA00004776"/>
    </source>
</evidence>
<evidence type="ECO:0000256" key="4">
    <source>
        <dbReference type="ARBA" id="ARBA00022679"/>
    </source>
</evidence>
<evidence type="ECO:0000256" key="5">
    <source>
        <dbReference type="SAM" id="Phobius"/>
    </source>
</evidence>
<gene>
    <name evidence="7" type="ORF">DCF25_05680</name>
</gene>
<keyword evidence="3" id="KW-0328">Glycosyltransferase</keyword>
<feature type="transmembrane region" description="Helical" evidence="5">
    <location>
        <begin position="327"/>
        <end position="347"/>
    </location>
</feature>
<accession>A0A2W4UVM6</accession>
<dbReference type="InterPro" id="IPR029044">
    <property type="entry name" value="Nucleotide-diphossugar_trans"/>
</dbReference>
<dbReference type="SUPFAM" id="SSF53448">
    <property type="entry name" value="Nucleotide-diphospho-sugar transferases"/>
    <property type="match status" value="1"/>
</dbReference>
<dbReference type="Proteomes" id="UP000249354">
    <property type="component" value="Unassembled WGS sequence"/>
</dbReference>
<keyword evidence="5" id="KW-1133">Transmembrane helix</keyword>
<proteinExistence type="inferred from homology"/>
<dbReference type="AlphaFoldDB" id="A0A2W4UVM6"/>
<protein>
    <submittedName>
        <fullName evidence="7">Glycosyl transferase</fullName>
    </submittedName>
</protein>
<organism evidence="7 8">
    <name type="scientific">Leptolyngbya foveolarum</name>
    <dbReference type="NCBI Taxonomy" id="47253"/>
    <lineage>
        <taxon>Bacteria</taxon>
        <taxon>Bacillati</taxon>
        <taxon>Cyanobacteriota</taxon>
        <taxon>Cyanophyceae</taxon>
        <taxon>Leptolyngbyales</taxon>
        <taxon>Leptolyngbyaceae</taxon>
        <taxon>Leptolyngbya group</taxon>
        <taxon>Leptolyngbya</taxon>
    </lineage>
</organism>
<dbReference type="InterPro" id="IPR001173">
    <property type="entry name" value="Glyco_trans_2-like"/>
</dbReference>
<dbReference type="PANTHER" id="PTHR43179:SF12">
    <property type="entry name" value="GALACTOFURANOSYLTRANSFERASE GLFT2"/>
    <property type="match status" value="1"/>
</dbReference>
<evidence type="ECO:0000256" key="3">
    <source>
        <dbReference type="ARBA" id="ARBA00022676"/>
    </source>
</evidence>
<keyword evidence="5" id="KW-0472">Membrane</keyword>
<evidence type="ECO:0000256" key="2">
    <source>
        <dbReference type="ARBA" id="ARBA00006739"/>
    </source>
</evidence>
<sequence>MHDSNPLISVVIPVYNGGDDFRRCLKALTASVNRDFTVKPLPQSITQRGPVGDRLSAHQSGSAIMAARSVEIIVVSDGDSDGSWRLAEASGVRLIRLPESGGPAKARNIGAKLANGDILFFVDADVEVHPNTLAQVAQSFEADASLAALIGSYDDAPGAPNFLSQYKNLIHHYTHQQAGLEASTFWGACGAIRRPVFEAVGGFDEGYRRPCIEDIELGYRLKYAGYPIHLRSDIQVKHLKRWTPMTLLRADIFYRALPWMNLLMQVQRTRPAFYQRFTQELNLNWSSKVSVILVFGLLLSAVGVGVGAIAFDASPTVSVWGLASGSLLWWTTALLCGLGLLLINLPVYRFFYQRHGWLFALKTVPWHWLYFFYSGLVYAYTTARYRLRPG</sequence>
<feature type="transmembrane region" description="Helical" evidence="5">
    <location>
        <begin position="359"/>
        <end position="380"/>
    </location>
</feature>
<dbReference type="Pfam" id="PF00535">
    <property type="entry name" value="Glycos_transf_2"/>
    <property type="match status" value="1"/>
</dbReference>
<reference evidence="7 8" key="2">
    <citation type="submission" date="2018-06" db="EMBL/GenBank/DDBJ databases">
        <title>Metagenomic assembly of (sub)arctic Cyanobacteria and their associated microbiome from non-axenic cultures.</title>
        <authorList>
            <person name="Baurain D."/>
        </authorList>
    </citation>
    <scope>NUCLEOTIDE SEQUENCE [LARGE SCALE GENOMIC DNA]</scope>
    <source>
        <strain evidence="7">ULC129bin1</strain>
    </source>
</reference>
<keyword evidence="4 7" id="KW-0808">Transferase</keyword>
<name>A0A2W4UVM6_9CYAN</name>
<reference evidence="8" key="1">
    <citation type="submission" date="2018-04" db="EMBL/GenBank/DDBJ databases">
        <authorList>
            <person name="Cornet L."/>
        </authorList>
    </citation>
    <scope>NUCLEOTIDE SEQUENCE [LARGE SCALE GENOMIC DNA]</scope>
</reference>
<dbReference type="GO" id="GO:0016757">
    <property type="term" value="F:glycosyltransferase activity"/>
    <property type="evidence" value="ECO:0007669"/>
    <property type="project" value="UniProtKB-KW"/>
</dbReference>
<keyword evidence="5" id="KW-0812">Transmembrane</keyword>
<dbReference type="PANTHER" id="PTHR43179">
    <property type="entry name" value="RHAMNOSYLTRANSFERASE WBBL"/>
    <property type="match status" value="1"/>
</dbReference>
<comment type="similarity">
    <text evidence="2">Belongs to the glycosyltransferase 2 family.</text>
</comment>